<keyword evidence="1 3" id="KW-0378">Hydrolase</keyword>
<feature type="domain" description="BD-FAE-like" evidence="2">
    <location>
        <begin position="35"/>
        <end position="256"/>
    </location>
</feature>
<keyword evidence="4" id="KW-1185">Reference proteome</keyword>
<dbReference type="GO" id="GO:0016787">
    <property type="term" value="F:hydrolase activity"/>
    <property type="evidence" value="ECO:0007669"/>
    <property type="project" value="UniProtKB-KW"/>
</dbReference>
<evidence type="ECO:0000256" key="1">
    <source>
        <dbReference type="ARBA" id="ARBA00022801"/>
    </source>
</evidence>
<reference evidence="4" key="1">
    <citation type="journal article" date="2019" name="Int. J. Syst. Evol. Microbiol.">
        <title>The Global Catalogue of Microorganisms (GCM) 10K type strain sequencing project: providing services to taxonomists for standard genome sequencing and annotation.</title>
        <authorList>
            <consortium name="The Broad Institute Genomics Platform"/>
            <consortium name="The Broad Institute Genome Sequencing Center for Infectious Disease"/>
            <person name="Wu L."/>
            <person name="Ma J."/>
        </authorList>
    </citation>
    <scope>NUCLEOTIDE SEQUENCE [LARGE SCALE GENOMIC DNA]</scope>
    <source>
        <strain evidence="4">JCM 17927</strain>
    </source>
</reference>
<evidence type="ECO:0000259" key="2">
    <source>
        <dbReference type="Pfam" id="PF20434"/>
    </source>
</evidence>
<organism evidence="3 4">
    <name type="scientific">Nibrella saemangeumensis</name>
    <dbReference type="NCBI Taxonomy" id="1084526"/>
    <lineage>
        <taxon>Bacteria</taxon>
        <taxon>Pseudomonadati</taxon>
        <taxon>Bacteroidota</taxon>
        <taxon>Cytophagia</taxon>
        <taxon>Cytophagales</taxon>
        <taxon>Spirosomataceae</taxon>
        <taxon>Nibrella</taxon>
    </lineage>
</organism>
<comment type="caution">
    <text evidence="3">The sequence shown here is derived from an EMBL/GenBank/DDBJ whole genome shotgun (WGS) entry which is preliminary data.</text>
</comment>
<accession>A0ABP8NPR7</accession>
<sequence length="301" mass="32421">MAQNREPDFEKIAIQSARYWLDIDYVGDGIVGHRLDIHLPKNGTGPFPIVVCVYGSAWFSNSSKAATFSAGLGQKLLENGFAVVSINHRSSSDAKFPAQIQDVKAAIRFVRANASTFGLDNSFIGITGWSSGGHLSTMAGTTNGVKKETFKGLDVDIEGSLGKFTGTGSQVNAVVDWFGPTDFLIMDSCGSSFSHNEAKSPESSLIGGPIQENPDKVALANPISYVRKGNPPFLIFHGNKDPLVPHCQSEKLYDKLQKEGVKSELVIVPEGGHGPGVMIDQYYDRAIAFLKAERNAVAAKR</sequence>
<gene>
    <name evidence="3" type="ORF">GCM10023189_55330</name>
</gene>
<evidence type="ECO:0000313" key="3">
    <source>
        <dbReference type="EMBL" id="GAA4469066.1"/>
    </source>
</evidence>
<dbReference type="Gene3D" id="3.40.50.1820">
    <property type="entry name" value="alpha/beta hydrolase"/>
    <property type="match status" value="1"/>
</dbReference>
<protein>
    <submittedName>
        <fullName evidence="3">Alpha/beta hydrolase</fullName>
    </submittedName>
</protein>
<dbReference type="Pfam" id="PF20434">
    <property type="entry name" value="BD-FAE"/>
    <property type="match status" value="1"/>
</dbReference>
<name>A0ABP8NPR7_9BACT</name>
<dbReference type="Proteomes" id="UP001501175">
    <property type="component" value="Unassembled WGS sequence"/>
</dbReference>
<dbReference type="InterPro" id="IPR049492">
    <property type="entry name" value="BD-FAE-like_dom"/>
</dbReference>
<proteinExistence type="predicted"/>
<dbReference type="SUPFAM" id="SSF53474">
    <property type="entry name" value="alpha/beta-Hydrolases"/>
    <property type="match status" value="1"/>
</dbReference>
<dbReference type="EMBL" id="BAABHD010000084">
    <property type="protein sequence ID" value="GAA4469066.1"/>
    <property type="molecule type" value="Genomic_DNA"/>
</dbReference>
<dbReference type="PANTHER" id="PTHR48081:SF13">
    <property type="entry name" value="ALPHA_BETA HYDROLASE"/>
    <property type="match status" value="1"/>
</dbReference>
<evidence type="ECO:0000313" key="4">
    <source>
        <dbReference type="Proteomes" id="UP001501175"/>
    </source>
</evidence>
<dbReference type="InterPro" id="IPR029058">
    <property type="entry name" value="AB_hydrolase_fold"/>
</dbReference>
<dbReference type="PANTHER" id="PTHR48081">
    <property type="entry name" value="AB HYDROLASE SUPERFAMILY PROTEIN C4A8.06C"/>
    <property type="match status" value="1"/>
</dbReference>
<dbReference type="InterPro" id="IPR050300">
    <property type="entry name" value="GDXG_lipolytic_enzyme"/>
</dbReference>